<name>A0A174GI20_9CLOT</name>
<evidence type="ECO:0000256" key="1">
    <source>
        <dbReference type="ARBA" id="ARBA00004651"/>
    </source>
</evidence>
<dbReference type="OrthoDB" id="1653617at2"/>
<feature type="transmembrane region" description="Helical" evidence="7">
    <location>
        <begin position="132"/>
        <end position="152"/>
    </location>
</feature>
<reference evidence="9 10" key="1">
    <citation type="submission" date="2016-06" db="EMBL/GenBank/DDBJ databases">
        <authorList>
            <person name="Kjaerup R.B."/>
            <person name="Dalgaard T.S."/>
            <person name="Juul-Madsen H.R."/>
        </authorList>
    </citation>
    <scope>NUCLEOTIDE SEQUENCE [LARGE SCALE GENOMIC DNA]</scope>
    <source>
        <strain evidence="9 10">373-A1</strain>
    </source>
</reference>
<gene>
    <name evidence="9" type="ORF">CP373A1_11910</name>
</gene>
<feature type="transmembrane region" description="Helical" evidence="7">
    <location>
        <begin position="12"/>
        <end position="29"/>
    </location>
</feature>
<dbReference type="eggNOG" id="COG4129">
    <property type="taxonomic scope" value="Bacteria"/>
</dbReference>
<evidence type="ECO:0000259" key="8">
    <source>
        <dbReference type="Pfam" id="PF13515"/>
    </source>
</evidence>
<evidence type="ECO:0000313" key="9">
    <source>
        <dbReference type="EMBL" id="OBY10200.1"/>
    </source>
</evidence>
<evidence type="ECO:0000256" key="3">
    <source>
        <dbReference type="ARBA" id="ARBA00022692"/>
    </source>
</evidence>
<comment type="subcellular location">
    <subcellularLocation>
        <location evidence="1">Cell membrane</location>
        <topology evidence="1">Multi-pass membrane protein</topology>
    </subcellularLocation>
</comment>
<comment type="caution">
    <text evidence="9">The sequence shown here is derived from an EMBL/GenBank/DDBJ whole genome shotgun (WGS) entry which is preliminary data.</text>
</comment>
<organism evidence="9 10">
    <name type="scientific">Clostridium paraputrificum</name>
    <dbReference type="NCBI Taxonomy" id="29363"/>
    <lineage>
        <taxon>Bacteria</taxon>
        <taxon>Bacillati</taxon>
        <taxon>Bacillota</taxon>
        <taxon>Clostridia</taxon>
        <taxon>Eubacteriales</taxon>
        <taxon>Clostridiaceae</taxon>
        <taxon>Clostridium</taxon>
    </lineage>
</organism>
<feature type="transmembrane region" description="Helical" evidence="7">
    <location>
        <begin position="84"/>
        <end position="103"/>
    </location>
</feature>
<evidence type="ECO:0000256" key="5">
    <source>
        <dbReference type="ARBA" id="ARBA00023136"/>
    </source>
</evidence>
<feature type="domain" description="Integral membrane bound transporter" evidence="8">
    <location>
        <begin position="22"/>
        <end position="152"/>
    </location>
</feature>
<feature type="transmembrane region" description="Helical" evidence="7">
    <location>
        <begin position="61"/>
        <end position="78"/>
    </location>
</feature>
<evidence type="ECO:0000256" key="6">
    <source>
        <dbReference type="ARBA" id="ARBA00043993"/>
    </source>
</evidence>
<dbReference type="EMBL" id="MAPZ01000024">
    <property type="protein sequence ID" value="OBY10200.1"/>
    <property type="molecule type" value="Genomic_DNA"/>
</dbReference>
<keyword evidence="4 7" id="KW-1133">Transmembrane helix</keyword>
<dbReference type="PANTHER" id="PTHR30509">
    <property type="entry name" value="P-HYDROXYBENZOIC ACID EFFLUX PUMP SUBUNIT-RELATED"/>
    <property type="match status" value="1"/>
</dbReference>
<protein>
    <recommendedName>
        <fullName evidence="8">Integral membrane bound transporter domain-containing protein</fullName>
    </recommendedName>
</protein>
<keyword evidence="2" id="KW-1003">Cell membrane</keyword>
<dbReference type="GO" id="GO:0005886">
    <property type="term" value="C:plasma membrane"/>
    <property type="evidence" value="ECO:0007669"/>
    <property type="project" value="UniProtKB-SubCell"/>
</dbReference>
<keyword evidence="5 7" id="KW-0472">Membrane</keyword>
<dbReference type="Proteomes" id="UP000092714">
    <property type="component" value="Unassembled WGS sequence"/>
</dbReference>
<dbReference type="GeneID" id="42776388"/>
<comment type="similarity">
    <text evidence="6">Belongs to the YccS/YhfK family.</text>
</comment>
<evidence type="ECO:0000256" key="4">
    <source>
        <dbReference type="ARBA" id="ARBA00022989"/>
    </source>
</evidence>
<evidence type="ECO:0000313" key="10">
    <source>
        <dbReference type="Proteomes" id="UP000092714"/>
    </source>
</evidence>
<evidence type="ECO:0000256" key="7">
    <source>
        <dbReference type="SAM" id="Phobius"/>
    </source>
</evidence>
<evidence type="ECO:0000256" key="2">
    <source>
        <dbReference type="ARBA" id="ARBA00022475"/>
    </source>
</evidence>
<accession>A0A174GI20</accession>
<dbReference type="Pfam" id="PF13515">
    <property type="entry name" value="FUSC_2"/>
    <property type="match status" value="1"/>
</dbReference>
<dbReference type="PANTHER" id="PTHR30509:SF9">
    <property type="entry name" value="MULTIDRUG RESISTANCE PROTEIN MDTO"/>
    <property type="match status" value="1"/>
</dbReference>
<sequence length="165" mass="17991">MNRFEFPKVGYRNLKTALAVFICMVLFELAGDKNPFYACIAAVICMKDTVESTFSMGKNRLIGTLLGGLIGVLFIFIVDNILFLQSINSLVTAVGVIGAIYVCNIIKKPGAVTICCIVFIGIMINYDGPASYSYAIGRSIDTSIGIIIAIFINKYINPPVEKNKD</sequence>
<proteinExistence type="inferred from homology"/>
<keyword evidence="3 7" id="KW-0812">Transmembrane</keyword>
<keyword evidence="10" id="KW-1185">Reference proteome</keyword>
<dbReference type="RefSeq" id="WP_027098563.1">
    <property type="nucleotide sequence ID" value="NZ_CABHIH010000004.1"/>
</dbReference>
<dbReference type="InterPro" id="IPR049453">
    <property type="entry name" value="Memb_transporter_dom"/>
</dbReference>
<dbReference type="AlphaFoldDB" id="A0A174GI20"/>